<feature type="domain" description="Phosphatidylglycerol lysyltransferase C-terminal" evidence="7">
    <location>
        <begin position="248"/>
        <end position="547"/>
    </location>
</feature>
<dbReference type="RefSeq" id="WP_203741803.1">
    <property type="nucleotide sequence ID" value="NZ_BAAAUC010000003.1"/>
</dbReference>
<dbReference type="PANTHER" id="PTHR34697">
    <property type="entry name" value="PHOSPHATIDYLGLYCEROL LYSYLTRANSFERASE"/>
    <property type="match status" value="1"/>
</dbReference>
<name>A0A919M5V4_9ACTN</name>
<sequence length="587" mass="62478">MSITGERPVETREEISPRWVRPPSSRRAVARLVQFVGAASAVFSALPPRHHRFSLLADMIPTAGLITARVAAAVVGVLLVYLGSGLRRGKRRAWQLALVLSLIGVAAHTVKGGLVPTIFAGGIAALLVARRDDFTAEGDRRNRWRALRACATFLGAGFALGFAEIAVRVNHLDGRPGVLTWAGHAALGLLGVTGPVHFRSPLGGLTVSITTGAFGLLAFVSGALLLLRPSTGTCVAGTGGDDDRARLREMLDRHGDDDSLGYFALRSDKQLVWAPSGKAAIAYRVINGVSLASGDPLGLPSEWPRAIGQWLTDCAAHGWTPAVLGCGTSGGKAYRKSGLDVIELGDEAIVAPARFSLDGRAMRGVRQAVARMRRAGYTCAVLRQRDLPPETLAEVVSCADALRDGKVERGFSMALSRLGDPADADCLLVLCRDEAGELRGVLQFVPWGRRGLSLDLMRGDRTAPNGLTELMVVSAIEAAGALGVQRISLNFAVLRSVFARAEELGAGPVIRLWCRVLRAASRLWQIESLYRANAKYLPDWQPRFLCFPSARDLPRIAVAALSAESFLPAPGTPATIAARVRRAGPAA</sequence>
<reference evidence="8" key="1">
    <citation type="submission" date="2021-01" db="EMBL/GenBank/DDBJ databases">
        <title>Whole genome shotgun sequence of Actinoplanes cyaneus NBRC 14990.</title>
        <authorList>
            <person name="Komaki H."/>
            <person name="Tamura T."/>
        </authorList>
    </citation>
    <scope>NUCLEOTIDE SEQUENCE</scope>
    <source>
        <strain evidence="8">NBRC 14990</strain>
    </source>
</reference>
<dbReference type="GO" id="GO:0016755">
    <property type="term" value="F:aminoacyltransferase activity"/>
    <property type="evidence" value="ECO:0007669"/>
    <property type="project" value="TreeGrafter"/>
</dbReference>
<dbReference type="Pfam" id="PF09924">
    <property type="entry name" value="LPG_synthase_C"/>
    <property type="match status" value="1"/>
</dbReference>
<evidence type="ECO:0000256" key="5">
    <source>
        <dbReference type="ARBA" id="ARBA00023136"/>
    </source>
</evidence>
<evidence type="ECO:0000259" key="7">
    <source>
        <dbReference type="Pfam" id="PF09924"/>
    </source>
</evidence>
<dbReference type="AlphaFoldDB" id="A0A919M5V4"/>
<comment type="caution">
    <text evidence="8">The sequence shown here is derived from an EMBL/GenBank/DDBJ whole genome shotgun (WGS) entry which is preliminary data.</text>
</comment>
<feature type="transmembrane region" description="Helical" evidence="6">
    <location>
        <begin position="28"/>
        <end position="46"/>
    </location>
</feature>
<dbReference type="InterPro" id="IPR051211">
    <property type="entry name" value="PG_lysyltransferase"/>
</dbReference>
<evidence type="ECO:0000313" key="8">
    <source>
        <dbReference type="EMBL" id="GID65618.1"/>
    </source>
</evidence>
<gene>
    <name evidence="8" type="ORF">Acy02nite_34990</name>
</gene>
<accession>A0A919M5V4</accession>
<organism evidence="8 9">
    <name type="scientific">Actinoplanes cyaneus</name>
    <dbReference type="NCBI Taxonomy" id="52696"/>
    <lineage>
        <taxon>Bacteria</taxon>
        <taxon>Bacillati</taxon>
        <taxon>Actinomycetota</taxon>
        <taxon>Actinomycetes</taxon>
        <taxon>Micromonosporales</taxon>
        <taxon>Micromonosporaceae</taxon>
        <taxon>Actinoplanes</taxon>
    </lineage>
</organism>
<keyword evidence="4 6" id="KW-1133">Transmembrane helix</keyword>
<dbReference type="Proteomes" id="UP000619479">
    <property type="component" value="Unassembled WGS sequence"/>
</dbReference>
<feature type="transmembrane region" description="Helical" evidence="6">
    <location>
        <begin position="178"/>
        <end position="198"/>
    </location>
</feature>
<evidence type="ECO:0000256" key="6">
    <source>
        <dbReference type="SAM" id="Phobius"/>
    </source>
</evidence>
<evidence type="ECO:0000256" key="4">
    <source>
        <dbReference type="ARBA" id="ARBA00022989"/>
    </source>
</evidence>
<dbReference type="GO" id="GO:0005886">
    <property type="term" value="C:plasma membrane"/>
    <property type="evidence" value="ECO:0007669"/>
    <property type="project" value="UniProtKB-SubCell"/>
</dbReference>
<dbReference type="GO" id="GO:0055091">
    <property type="term" value="P:phospholipid homeostasis"/>
    <property type="evidence" value="ECO:0007669"/>
    <property type="project" value="TreeGrafter"/>
</dbReference>
<evidence type="ECO:0000256" key="2">
    <source>
        <dbReference type="ARBA" id="ARBA00022475"/>
    </source>
</evidence>
<dbReference type="EMBL" id="BOMH01000027">
    <property type="protein sequence ID" value="GID65618.1"/>
    <property type="molecule type" value="Genomic_DNA"/>
</dbReference>
<keyword evidence="3 6" id="KW-0812">Transmembrane</keyword>
<dbReference type="PANTHER" id="PTHR34697:SF2">
    <property type="entry name" value="PHOSPHATIDYLGLYCEROL LYSYLTRANSFERASE"/>
    <property type="match status" value="1"/>
</dbReference>
<evidence type="ECO:0000256" key="3">
    <source>
        <dbReference type="ARBA" id="ARBA00022692"/>
    </source>
</evidence>
<proteinExistence type="predicted"/>
<evidence type="ECO:0000313" key="9">
    <source>
        <dbReference type="Proteomes" id="UP000619479"/>
    </source>
</evidence>
<comment type="subcellular location">
    <subcellularLocation>
        <location evidence="1">Cell membrane</location>
        <topology evidence="1">Multi-pass membrane protein</topology>
    </subcellularLocation>
</comment>
<dbReference type="InterPro" id="IPR024320">
    <property type="entry name" value="LPG_synthase_C"/>
</dbReference>
<keyword evidence="2" id="KW-1003">Cell membrane</keyword>
<feature type="transmembrane region" description="Helical" evidence="6">
    <location>
        <begin position="66"/>
        <end position="84"/>
    </location>
</feature>
<protein>
    <submittedName>
        <fullName evidence="8">Membrane protein</fullName>
    </submittedName>
</protein>
<feature type="transmembrane region" description="Helical" evidence="6">
    <location>
        <begin position="96"/>
        <end position="126"/>
    </location>
</feature>
<keyword evidence="5 6" id="KW-0472">Membrane</keyword>
<feature type="transmembrane region" description="Helical" evidence="6">
    <location>
        <begin position="146"/>
        <end position="166"/>
    </location>
</feature>
<evidence type="ECO:0000256" key="1">
    <source>
        <dbReference type="ARBA" id="ARBA00004651"/>
    </source>
</evidence>
<feature type="transmembrane region" description="Helical" evidence="6">
    <location>
        <begin position="204"/>
        <end position="227"/>
    </location>
</feature>
<keyword evidence="9" id="KW-1185">Reference proteome</keyword>